<keyword evidence="6" id="KW-0472">Membrane</keyword>
<evidence type="ECO:0000313" key="12">
    <source>
        <dbReference type="Proteomes" id="UP001370490"/>
    </source>
</evidence>
<evidence type="ECO:0000256" key="7">
    <source>
        <dbReference type="SAM" id="MobiDB-lite"/>
    </source>
</evidence>
<evidence type="ECO:0000256" key="5">
    <source>
        <dbReference type="ARBA" id="ARBA00022989"/>
    </source>
</evidence>
<evidence type="ECO:0000256" key="2">
    <source>
        <dbReference type="ARBA" id="ARBA00006682"/>
    </source>
</evidence>
<dbReference type="PANTHER" id="PTHR22050:SF0">
    <property type="entry name" value="TRANSMEMBRANE PROTEIN 131 HOMOLOG"/>
    <property type="match status" value="1"/>
</dbReference>
<evidence type="ECO:0000256" key="4">
    <source>
        <dbReference type="ARBA" id="ARBA00022729"/>
    </source>
</evidence>
<organism evidence="11 12">
    <name type="scientific">Dillenia turbinata</name>
    <dbReference type="NCBI Taxonomy" id="194707"/>
    <lineage>
        <taxon>Eukaryota</taxon>
        <taxon>Viridiplantae</taxon>
        <taxon>Streptophyta</taxon>
        <taxon>Embryophyta</taxon>
        <taxon>Tracheophyta</taxon>
        <taxon>Spermatophyta</taxon>
        <taxon>Magnoliopsida</taxon>
        <taxon>eudicotyledons</taxon>
        <taxon>Gunneridae</taxon>
        <taxon>Pentapetalae</taxon>
        <taxon>Dilleniales</taxon>
        <taxon>Dilleniaceae</taxon>
        <taxon>Dillenia</taxon>
    </lineage>
</organism>
<evidence type="ECO:0000313" key="11">
    <source>
        <dbReference type="EMBL" id="KAK6923019.1"/>
    </source>
</evidence>
<keyword evidence="12" id="KW-1185">Reference proteome</keyword>
<dbReference type="GO" id="GO:0016020">
    <property type="term" value="C:membrane"/>
    <property type="evidence" value="ECO:0007669"/>
    <property type="project" value="UniProtKB-SubCell"/>
</dbReference>
<dbReference type="InterPro" id="IPR039877">
    <property type="entry name" value="TMEM131-like"/>
</dbReference>
<evidence type="ECO:0000259" key="10">
    <source>
        <dbReference type="Pfam" id="PF24501"/>
    </source>
</evidence>
<feature type="domain" description="Transmembrane protein 131-like N-terminal" evidence="8">
    <location>
        <begin position="261"/>
        <end position="344"/>
    </location>
</feature>
<comment type="caution">
    <text evidence="11">The sequence shown here is derived from an EMBL/GenBank/DDBJ whole genome shotgun (WGS) entry which is preliminary data.</text>
</comment>
<evidence type="ECO:0000256" key="1">
    <source>
        <dbReference type="ARBA" id="ARBA00004479"/>
    </source>
</evidence>
<accession>A0AAN8UY76</accession>
<dbReference type="Proteomes" id="UP001370490">
    <property type="component" value="Unassembled WGS sequence"/>
</dbReference>
<sequence length="1373" mass="149875">MINHSKYLFSSDALCLCFLLRLLRMEFQNLTMTTLRHQLRRRLQPQQRLSRDLYHVVKAFYLLVLLCSFFRVAAPGPCPLNGMLNSVVYDACGSLRDDYDAGVQNSYDGDIKLDYVVDNSSTCTNMENICKDTRSFCFPSTLTGFSSREHRIEAGVSGFSNRWSYDILEGPFDTSTEPGSSSRTLGQGRYKLYSGRSVYCSLSSKDGNRAFSSSISSGGDQKDVSSCGGHLLNPKSSDFGLKNNHETAELGFSDGTLSPHVQISPPLLDWGQKYLYFPSIVFLTVKNTHKDSVLRVYEPFSSNIQFYPCNFSEVLLGPGEVVSMCFVFLPRWLGLSSAQLILQTSAGGFLIQAKGYGVESPYGIHPLVGLNDSSIGRWSKNLSLFNPFDETLHIEEVTALISISSGNSFHSTEVLCSIENFDGYDDSSLLNFKSEPVVDTGEVGFPLLVVRPRGSWEINPLQSGSIAEIYVSSDIEGKLSGSVCVRVDSQNRNDIVMIPLEADVDRKAASYDLTGSVAASLEALMACDTGEKVVLALSLSNGTPYPLTLVKINEVTEPPGFLQIKFMGGLILFPGTITQVAVISYSSLTAKMLDLPHEVHNAHMNCKIHIKTNDSSDSQIEIPCQDILRICSKDKLDTYVRHTHHSRKVEFGNRITGSMDQNLQSKSQIKVSVMETADADDLILGNWKSQGTSSHLSVLDEHEVIFPLVQVGTRYSKLITVKNPSEQPVLMQLILNSGVIIDECRTSDELGQPPSSMLDSNESSSPTHYGFSLAEDSRTVAYVHPHSIASFGPIFFHPADRCQWRSSALIRNNLSGVEWLLLSGVGGSHSLVFFEDSKQVHSLDFDIELPRSFNISPSEVFNHMEDTMSACSQPLLKELHAKNVGDMPLEVTRIGVSGTECGLDGFKVDTCNSFALEPGESSEIRISYRTDFSAAMVHRDLELALSTGTLVMPMKATLPVDMVNLCKKSVFRMRVKRSIAAGLFAAPFMLLAFCRIVPQVMALVSMVSPFKSQSTSIASVRTAGKSSRMHHNKRNCNVAVSTKIDGLSSVERDETLILGATGQYPESQVGGSKEGIASHDLQPTAGNQKQTTGLPDGTKKCIQSSLSLSKSPAVESSDLLAASQPANLTVRIGKEKGRRRRRRRGTGAGAGAGFTALFEVSSSQSGNSTPSSPLSPVSAVTPKRVWPVSPDTEQSVEARSPFVQVTQRHYDKSKVLESATKADMMGHAFPVKYCSTSGASTLQQPSMPRKTVGHPILLPCATFPSTARPASSVLCSSPFLASTSTIAPASRAPGSRLYNHKTFQAEEKAVTGNQFTYDIWGDHFSGSNLLGRSKEVNHMNSSHTESGSNSFFVRGPQDLKSHPKAVSCFQEEG</sequence>
<feature type="region of interest" description="Disordered" evidence="7">
    <location>
        <begin position="1161"/>
        <end position="1180"/>
    </location>
</feature>
<comment type="similarity">
    <text evidence="2">Belongs to the TMEM131 family.</text>
</comment>
<dbReference type="Pfam" id="PF12371">
    <property type="entry name" value="TMEM131_like_N"/>
    <property type="match status" value="1"/>
</dbReference>
<dbReference type="Pfam" id="PF24474">
    <property type="entry name" value="DUF7579"/>
    <property type="match status" value="1"/>
</dbReference>
<reference evidence="11 12" key="1">
    <citation type="submission" date="2023-12" db="EMBL/GenBank/DDBJ databases">
        <title>A high-quality genome assembly for Dillenia turbinata (Dilleniales).</title>
        <authorList>
            <person name="Chanderbali A."/>
        </authorList>
    </citation>
    <scope>NUCLEOTIDE SEQUENCE [LARGE SCALE GENOMIC DNA]</scope>
    <source>
        <strain evidence="11">LSX21</strain>
        <tissue evidence="11">Leaf</tissue>
    </source>
</reference>
<feature type="compositionally biased region" description="Polar residues" evidence="7">
    <location>
        <begin position="1084"/>
        <end position="1093"/>
    </location>
</feature>
<dbReference type="InterPro" id="IPR055437">
    <property type="entry name" value="TMEM131L_Ig_5"/>
</dbReference>
<evidence type="ECO:0000259" key="9">
    <source>
        <dbReference type="Pfam" id="PF24474"/>
    </source>
</evidence>
<evidence type="ECO:0000256" key="3">
    <source>
        <dbReference type="ARBA" id="ARBA00022692"/>
    </source>
</evidence>
<feature type="compositionally biased region" description="Low complexity" evidence="7">
    <location>
        <begin position="1161"/>
        <end position="1176"/>
    </location>
</feature>
<gene>
    <name evidence="11" type="ORF">RJ641_011323</name>
</gene>
<dbReference type="InterPro" id="IPR056001">
    <property type="entry name" value="DUF7579"/>
</dbReference>
<dbReference type="PANTHER" id="PTHR22050">
    <property type="entry name" value="RW1 PROTEIN HOMOLOG"/>
    <property type="match status" value="1"/>
</dbReference>
<protein>
    <submittedName>
        <fullName evidence="11">Transmembrane protein 131-like, N-terminal</fullName>
    </submittedName>
</protein>
<keyword evidence="3 11" id="KW-0812">Transmembrane</keyword>
<evidence type="ECO:0000256" key="6">
    <source>
        <dbReference type="ARBA" id="ARBA00023136"/>
    </source>
</evidence>
<dbReference type="InterPro" id="IPR022113">
    <property type="entry name" value="TMEM131L_N"/>
</dbReference>
<evidence type="ECO:0000259" key="8">
    <source>
        <dbReference type="Pfam" id="PF12371"/>
    </source>
</evidence>
<dbReference type="Pfam" id="PF24501">
    <property type="entry name" value="Ig_TMEM131L_5"/>
    <property type="match status" value="1"/>
</dbReference>
<feature type="domain" description="DUF7579" evidence="9">
    <location>
        <begin position="515"/>
        <end position="635"/>
    </location>
</feature>
<dbReference type="EMBL" id="JBAMMX010000018">
    <property type="protein sequence ID" value="KAK6923019.1"/>
    <property type="molecule type" value="Genomic_DNA"/>
</dbReference>
<comment type="subcellular location">
    <subcellularLocation>
        <location evidence="1">Membrane</location>
        <topology evidence="1">Single-pass type I membrane protein</topology>
    </subcellularLocation>
</comment>
<feature type="region of interest" description="Disordered" evidence="7">
    <location>
        <begin position="1063"/>
        <end position="1097"/>
    </location>
</feature>
<feature type="domain" description="TMEM131L fifth Ig-like" evidence="10">
    <location>
        <begin position="883"/>
        <end position="948"/>
    </location>
</feature>
<proteinExistence type="inferred from homology"/>
<keyword evidence="5" id="KW-1133">Transmembrane helix</keyword>
<name>A0AAN8UY76_9MAGN</name>
<keyword evidence="4" id="KW-0732">Signal</keyword>